<dbReference type="InterPro" id="IPR041413">
    <property type="entry name" value="MLTR_LBD"/>
</dbReference>
<dbReference type="RefSeq" id="WP_188739652.1">
    <property type="nucleotide sequence ID" value="NZ_BMII01000019.1"/>
</dbReference>
<organism evidence="2 3">
    <name type="scientific">Shewanella inventionis</name>
    <dbReference type="NCBI Taxonomy" id="1738770"/>
    <lineage>
        <taxon>Bacteria</taxon>
        <taxon>Pseudomonadati</taxon>
        <taxon>Pseudomonadota</taxon>
        <taxon>Gammaproteobacteria</taxon>
        <taxon>Alteromonadales</taxon>
        <taxon>Shewanellaceae</taxon>
        <taxon>Shewanella</taxon>
    </lineage>
</organism>
<dbReference type="Pfam" id="PF01381">
    <property type="entry name" value="HTH_3"/>
    <property type="match status" value="1"/>
</dbReference>
<evidence type="ECO:0000313" key="2">
    <source>
        <dbReference type="EMBL" id="GGB62955.1"/>
    </source>
</evidence>
<dbReference type="SMART" id="SM00530">
    <property type="entry name" value="HTH_XRE"/>
    <property type="match status" value="1"/>
</dbReference>
<dbReference type="Proteomes" id="UP000617555">
    <property type="component" value="Unassembled WGS sequence"/>
</dbReference>
<evidence type="ECO:0000313" key="3">
    <source>
        <dbReference type="Proteomes" id="UP000617555"/>
    </source>
</evidence>
<dbReference type="SUPFAM" id="SSF47413">
    <property type="entry name" value="lambda repressor-like DNA-binding domains"/>
    <property type="match status" value="1"/>
</dbReference>
<sequence>MNTFGEQLRFWRKGRHLSQLDLALEANVSSKHISFIETGRAKPSKEMVLNLCEVLNLPFRNRNELMTLAGFAEHYVRTPLSDTERVEVARILEFIVARHEPFPAIVVDWNWNVVIRNKGFEKLIGLITAEHKQFILHDNIAHWLMHPNGLRLVMSNWQEVASTTLQRLSIEDQHAPKRHDELIQSLSQYPDVANLLEDKTHIVSTEPFIYVDFVINGTALRFLTTLTSFGTPLDITASELLMEHYYPANAQTELFLDNL</sequence>
<dbReference type="InterPro" id="IPR010982">
    <property type="entry name" value="Lambda_DNA-bd_dom_sf"/>
</dbReference>
<comment type="caution">
    <text evidence="2">The sequence shown here is derived from an EMBL/GenBank/DDBJ whole genome shotgun (WGS) entry which is preliminary data.</text>
</comment>
<dbReference type="PANTHER" id="PTHR35010">
    <property type="entry name" value="BLL4672 PROTEIN-RELATED"/>
    <property type="match status" value="1"/>
</dbReference>
<dbReference type="Gene3D" id="1.10.260.40">
    <property type="entry name" value="lambda repressor-like DNA-binding domains"/>
    <property type="match status" value="1"/>
</dbReference>
<dbReference type="Gene3D" id="3.30.450.180">
    <property type="match status" value="1"/>
</dbReference>
<reference evidence="3" key="1">
    <citation type="journal article" date="2019" name="Int. J. Syst. Evol. Microbiol.">
        <title>The Global Catalogue of Microorganisms (GCM) 10K type strain sequencing project: providing services to taxonomists for standard genome sequencing and annotation.</title>
        <authorList>
            <consortium name="The Broad Institute Genomics Platform"/>
            <consortium name="The Broad Institute Genome Sequencing Center for Infectious Disease"/>
            <person name="Wu L."/>
            <person name="Ma J."/>
        </authorList>
    </citation>
    <scope>NUCLEOTIDE SEQUENCE [LARGE SCALE GENOMIC DNA]</scope>
    <source>
        <strain evidence="3">CGMCC 1.15339</strain>
    </source>
</reference>
<keyword evidence="3" id="KW-1185">Reference proteome</keyword>
<evidence type="ECO:0000259" key="1">
    <source>
        <dbReference type="PROSITE" id="PS50943"/>
    </source>
</evidence>
<proteinExistence type="predicted"/>
<accession>A0ABQ1J9I8</accession>
<dbReference type="PROSITE" id="PS50943">
    <property type="entry name" value="HTH_CROC1"/>
    <property type="match status" value="1"/>
</dbReference>
<dbReference type="CDD" id="cd00093">
    <property type="entry name" value="HTH_XRE"/>
    <property type="match status" value="1"/>
</dbReference>
<dbReference type="EMBL" id="BMII01000019">
    <property type="protein sequence ID" value="GGB62955.1"/>
    <property type="molecule type" value="Genomic_DNA"/>
</dbReference>
<dbReference type="Pfam" id="PF17765">
    <property type="entry name" value="MLTR_LBD"/>
    <property type="match status" value="1"/>
</dbReference>
<protein>
    <submittedName>
        <fullName evidence="2">Transcriptional regulator</fullName>
    </submittedName>
</protein>
<name>A0ABQ1J9I8_9GAMM</name>
<gene>
    <name evidence="2" type="ORF">GCM10011607_24600</name>
</gene>
<dbReference type="InterPro" id="IPR001387">
    <property type="entry name" value="Cro/C1-type_HTH"/>
</dbReference>
<dbReference type="PANTHER" id="PTHR35010:SF4">
    <property type="entry name" value="BLL5781 PROTEIN"/>
    <property type="match status" value="1"/>
</dbReference>
<feature type="domain" description="HTH cro/C1-type" evidence="1">
    <location>
        <begin position="8"/>
        <end position="62"/>
    </location>
</feature>